<keyword evidence="2 4" id="KW-0238">DNA-binding</keyword>
<evidence type="ECO:0000256" key="4">
    <source>
        <dbReference type="PROSITE-ProRule" id="PRU01248"/>
    </source>
</evidence>
<dbReference type="InterPro" id="IPR011010">
    <property type="entry name" value="DNA_brk_join_enz"/>
</dbReference>
<evidence type="ECO:0000259" key="5">
    <source>
        <dbReference type="PROSITE" id="PS51898"/>
    </source>
</evidence>
<dbReference type="GO" id="GO:0003677">
    <property type="term" value="F:DNA binding"/>
    <property type="evidence" value="ECO:0007669"/>
    <property type="project" value="UniProtKB-UniRule"/>
</dbReference>
<evidence type="ECO:0000256" key="1">
    <source>
        <dbReference type="ARBA" id="ARBA00008857"/>
    </source>
</evidence>
<gene>
    <name evidence="7" type="ordered locus">UPA3_0229</name>
</gene>
<dbReference type="Gene3D" id="1.10.443.10">
    <property type="entry name" value="Intergrase catalytic core"/>
    <property type="match status" value="1"/>
</dbReference>
<dbReference type="PANTHER" id="PTHR30349">
    <property type="entry name" value="PHAGE INTEGRASE-RELATED"/>
    <property type="match status" value="1"/>
</dbReference>
<dbReference type="PROSITE" id="PS51898">
    <property type="entry name" value="TYR_RECOMBINASE"/>
    <property type="match status" value="1"/>
</dbReference>
<protein>
    <submittedName>
        <fullName evidence="7">Tyrosine recombinase XerC</fullName>
    </submittedName>
</protein>
<dbReference type="Pfam" id="PF00589">
    <property type="entry name" value="Phage_integrase"/>
    <property type="match status" value="1"/>
</dbReference>
<dbReference type="CDD" id="cd00397">
    <property type="entry name" value="DNA_BRE_C"/>
    <property type="match status" value="1"/>
</dbReference>
<evidence type="ECO:0000313" key="7">
    <source>
        <dbReference type="EMBL" id="ACA32971.1"/>
    </source>
</evidence>
<dbReference type="KEGG" id="upa:UPA3_0229"/>
<dbReference type="PANTHER" id="PTHR30349:SF41">
    <property type="entry name" value="INTEGRASE_RECOMBINASE PROTEIN MJ0367-RELATED"/>
    <property type="match status" value="1"/>
</dbReference>
<dbReference type="SUPFAM" id="SSF56349">
    <property type="entry name" value="DNA breaking-rejoining enzymes"/>
    <property type="match status" value="1"/>
</dbReference>
<evidence type="ECO:0000256" key="2">
    <source>
        <dbReference type="ARBA" id="ARBA00023125"/>
    </source>
</evidence>
<dbReference type="SMR" id="A0A2C9DYG3"/>
<feature type="domain" description="Core-binding (CB)" evidence="6">
    <location>
        <begin position="1"/>
        <end position="67"/>
    </location>
</feature>
<dbReference type="GeneID" id="29672591"/>
<dbReference type="EMBL" id="CP000942">
    <property type="protein sequence ID" value="ACA32971.1"/>
    <property type="molecule type" value="Genomic_DNA"/>
</dbReference>
<dbReference type="RefSeq" id="WP_006688953.1">
    <property type="nucleotide sequence ID" value="NC_010503.1"/>
</dbReference>
<name>A0A2C9DYG3_UREP2</name>
<reference evidence="7 8" key="1">
    <citation type="submission" date="2008-02" db="EMBL/GenBank/DDBJ databases">
        <title>Genome sequence of Ureaplasma parvum serovar 3.</title>
        <authorList>
            <person name="Methe B.A."/>
            <person name="Glass J."/>
            <person name="Waites K."/>
            <person name="Shrivastava S."/>
        </authorList>
    </citation>
    <scope>NUCLEOTIDE SEQUENCE [LARGE SCALE GENOMIC DNA]</scope>
    <source>
        <strain evidence="8">ATCC 27815 / 27 / NCTC 11736</strain>
    </source>
</reference>
<dbReference type="AlphaFoldDB" id="A0A2C9DYG3"/>
<evidence type="ECO:0000256" key="3">
    <source>
        <dbReference type="ARBA" id="ARBA00023172"/>
    </source>
</evidence>
<dbReference type="InterPro" id="IPR002104">
    <property type="entry name" value="Integrase_catalytic"/>
</dbReference>
<proteinExistence type="inferred from homology"/>
<dbReference type="HOGENOM" id="CLU_093495_0_0_14"/>
<dbReference type="InterPro" id="IPR044068">
    <property type="entry name" value="CB"/>
</dbReference>
<dbReference type="InterPro" id="IPR050090">
    <property type="entry name" value="Tyrosine_recombinase_XerCD"/>
</dbReference>
<keyword evidence="3" id="KW-0233">DNA recombination</keyword>
<sequence length="250" mass="30189">MKDFIRYTKKRNLSLNTIRTYESVLKHYEPVLDSWIKIRNKIINSNFKPRTIHLHKNVLLSFFEFKKLKRYLQNLKLLKLPQIEMKYFDVISKNNLYKKTDILDDDSLEIKKYKTIIRFLFETGIRAHELFFLESINNRLYVLGKGNKKRQIFFVKQTFEQLQKFYENLKGFETTKTLRLYIKKIIGKNFTPHSLRRSFATFMLIKGANPKTVMLQMGHANIQTTFSYLNLNEQTNRRIYNKIMYQNDAE</sequence>
<comment type="similarity">
    <text evidence="1">Belongs to the 'phage' integrase family.</text>
</comment>
<dbReference type="GO" id="GO:0015074">
    <property type="term" value="P:DNA integration"/>
    <property type="evidence" value="ECO:0007669"/>
    <property type="project" value="InterPro"/>
</dbReference>
<organism evidence="7 8">
    <name type="scientific">Ureaplasma parvum serovar 3 (strain ATCC 27815 / 27 / NCTC 11736)</name>
    <dbReference type="NCBI Taxonomy" id="505682"/>
    <lineage>
        <taxon>Bacteria</taxon>
        <taxon>Bacillati</taxon>
        <taxon>Mycoplasmatota</taxon>
        <taxon>Mycoplasmoidales</taxon>
        <taxon>Mycoplasmoidaceae</taxon>
        <taxon>Ureaplasma</taxon>
    </lineage>
</organism>
<dbReference type="PROSITE" id="PS51900">
    <property type="entry name" value="CB"/>
    <property type="match status" value="1"/>
</dbReference>
<dbReference type="InterPro" id="IPR013762">
    <property type="entry name" value="Integrase-like_cat_sf"/>
</dbReference>
<dbReference type="GO" id="GO:0006310">
    <property type="term" value="P:DNA recombination"/>
    <property type="evidence" value="ECO:0007669"/>
    <property type="project" value="UniProtKB-KW"/>
</dbReference>
<evidence type="ECO:0000259" key="6">
    <source>
        <dbReference type="PROSITE" id="PS51900"/>
    </source>
</evidence>
<evidence type="ECO:0000313" key="8">
    <source>
        <dbReference type="Proteomes" id="UP000002162"/>
    </source>
</evidence>
<feature type="domain" description="Tyr recombinase" evidence="5">
    <location>
        <begin position="83"/>
        <end position="241"/>
    </location>
</feature>
<accession>A0A2C9DYG3</accession>
<dbReference type="Proteomes" id="UP000002162">
    <property type="component" value="Chromosome"/>
</dbReference>